<comment type="similarity">
    <text evidence="1 3">Belongs to the short-chain dehydrogenases/reductases (SDR) family.</text>
</comment>
<keyword evidence="5" id="KW-1185">Reference proteome</keyword>
<dbReference type="FunFam" id="3.40.50.720:FF:000084">
    <property type="entry name" value="Short-chain dehydrogenase reductase"/>
    <property type="match status" value="1"/>
</dbReference>
<evidence type="ECO:0000256" key="2">
    <source>
        <dbReference type="ARBA" id="ARBA00023002"/>
    </source>
</evidence>
<dbReference type="GO" id="GO:0016491">
    <property type="term" value="F:oxidoreductase activity"/>
    <property type="evidence" value="ECO:0007669"/>
    <property type="project" value="UniProtKB-KW"/>
</dbReference>
<dbReference type="PRINTS" id="PR00081">
    <property type="entry name" value="GDHRDH"/>
</dbReference>
<organism evidence="4 5">
    <name type="scientific">Diaminobutyricimonas aerilata</name>
    <dbReference type="NCBI Taxonomy" id="1162967"/>
    <lineage>
        <taxon>Bacteria</taxon>
        <taxon>Bacillati</taxon>
        <taxon>Actinomycetota</taxon>
        <taxon>Actinomycetes</taxon>
        <taxon>Micrococcales</taxon>
        <taxon>Microbacteriaceae</taxon>
        <taxon>Diaminobutyricimonas</taxon>
    </lineage>
</organism>
<dbReference type="CDD" id="cd05233">
    <property type="entry name" value="SDR_c"/>
    <property type="match status" value="1"/>
</dbReference>
<reference evidence="4 5" key="1">
    <citation type="submission" date="2017-11" db="EMBL/GenBank/DDBJ databases">
        <title>Genomic Encyclopedia of Archaeal and Bacterial Type Strains, Phase II (KMG-II): From Individual Species to Whole Genera.</title>
        <authorList>
            <person name="Goeker M."/>
        </authorList>
    </citation>
    <scope>NUCLEOTIDE SEQUENCE [LARGE SCALE GENOMIC DNA]</scope>
    <source>
        <strain evidence="4 5">DSM 27393</strain>
    </source>
</reference>
<protein>
    <submittedName>
        <fullName evidence="4">NAD(P)-dependent dehydrogenase (Short-subunit alcohol dehydrogenase family)</fullName>
    </submittedName>
</protein>
<evidence type="ECO:0000256" key="3">
    <source>
        <dbReference type="RuleBase" id="RU000363"/>
    </source>
</evidence>
<dbReference type="AlphaFoldDB" id="A0A2M9CFM5"/>
<dbReference type="InterPro" id="IPR002347">
    <property type="entry name" value="SDR_fam"/>
</dbReference>
<sequence length="345" mass="35501">MRDPNRPLTAKSSIGDWLDHPVGGPLLRDLLAQGGQDESALKPVRLFALQRLVTLSQGKMPQSVVDDLVAKANGGVTPVVDDEPEEPAAGPAPYAERITPGRFEGQTVIVTGAGSGIGRATASRIVREGGRVVAVDISQERLAEFAAAHTDADVVVVTGDITKDDDVRAIVEAAGSRVDGLANIAGIMDDMTPLHEVSDAVWQRVFAVNVDGLFRLSRAVLPLMLAAGRGSVVNVASEAGLRGSAAGLAYTASKHAVVGITKSSAYMYGGSGIRVNAVAPGPVATNIQATFASELGQERIGAAMQTLPPVAEPAQLAASITFLLSDDGTNVSGAILPSDGGWSAQ</sequence>
<evidence type="ECO:0000313" key="5">
    <source>
        <dbReference type="Proteomes" id="UP000228758"/>
    </source>
</evidence>
<dbReference type="PANTHER" id="PTHR43477">
    <property type="entry name" value="DIHYDROANTICAPSIN 7-DEHYDROGENASE"/>
    <property type="match status" value="1"/>
</dbReference>
<dbReference type="RefSeq" id="WP_100363048.1">
    <property type="nucleotide sequence ID" value="NZ_PGFF01000001.1"/>
</dbReference>
<gene>
    <name evidence="4" type="ORF">CLV46_0172</name>
</gene>
<proteinExistence type="inferred from homology"/>
<dbReference type="Pfam" id="PF00106">
    <property type="entry name" value="adh_short"/>
    <property type="match status" value="1"/>
</dbReference>
<evidence type="ECO:0000256" key="1">
    <source>
        <dbReference type="ARBA" id="ARBA00006484"/>
    </source>
</evidence>
<dbReference type="PANTHER" id="PTHR43477:SF1">
    <property type="entry name" value="DIHYDROANTICAPSIN 7-DEHYDROGENASE"/>
    <property type="match status" value="1"/>
</dbReference>
<dbReference type="InterPro" id="IPR051122">
    <property type="entry name" value="SDR_DHRS6-like"/>
</dbReference>
<keyword evidence="2" id="KW-0560">Oxidoreductase</keyword>
<evidence type="ECO:0000313" key="4">
    <source>
        <dbReference type="EMBL" id="PJJ70650.1"/>
    </source>
</evidence>
<dbReference type="SUPFAM" id="SSF51735">
    <property type="entry name" value="NAD(P)-binding Rossmann-fold domains"/>
    <property type="match status" value="1"/>
</dbReference>
<dbReference type="EMBL" id="PGFF01000001">
    <property type="protein sequence ID" value="PJJ70650.1"/>
    <property type="molecule type" value="Genomic_DNA"/>
</dbReference>
<dbReference type="OrthoDB" id="7064009at2"/>
<dbReference type="InterPro" id="IPR036291">
    <property type="entry name" value="NAD(P)-bd_dom_sf"/>
</dbReference>
<accession>A0A2M9CFM5</accession>
<comment type="caution">
    <text evidence="4">The sequence shown here is derived from an EMBL/GenBank/DDBJ whole genome shotgun (WGS) entry which is preliminary data.</text>
</comment>
<dbReference type="Proteomes" id="UP000228758">
    <property type="component" value="Unassembled WGS sequence"/>
</dbReference>
<dbReference type="PRINTS" id="PR00080">
    <property type="entry name" value="SDRFAMILY"/>
</dbReference>
<dbReference type="Gene3D" id="3.40.50.720">
    <property type="entry name" value="NAD(P)-binding Rossmann-like Domain"/>
    <property type="match status" value="1"/>
</dbReference>
<name>A0A2M9CFM5_9MICO</name>